<dbReference type="PANTHER" id="PTHR43155">
    <property type="entry name" value="CYCLIC DI-GMP PHOSPHODIESTERASE PA4108-RELATED"/>
    <property type="match status" value="1"/>
</dbReference>
<dbReference type="InterPro" id="IPR029787">
    <property type="entry name" value="Nucleotide_cyclase"/>
</dbReference>
<keyword evidence="1" id="KW-1133">Transmembrane helix</keyword>
<dbReference type="Gene3D" id="3.30.70.270">
    <property type="match status" value="1"/>
</dbReference>
<organism evidence="4 5">
    <name type="scientific">Bacillus suaedaesalsae</name>
    <dbReference type="NCBI Taxonomy" id="2810349"/>
    <lineage>
        <taxon>Bacteria</taxon>
        <taxon>Bacillati</taxon>
        <taxon>Bacillota</taxon>
        <taxon>Bacilli</taxon>
        <taxon>Bacillales</taxon>
        <taxon>Bacillaceae</taxon>
        <taxon>Bacillus</taxon>
    </lineage>
</organism>
<dbReference type="SUPFAM" id="SSF55073">
    <property type="entry name" value="Nucleotide cyclase"/>
    <property type="match status" value="1"/>
</dbReference>
<feature type="transmembrane region" description="Helical" evidence="1">
    <location>
        <begin position="185"/>
        <end position="204"/>
    </location>
</feature>
<name>A0ABS2DKX6_9BACI</name>
<feature type="transmembrane region" description="Helical" evidence="1">
    <location>
        <begin position="210"/>
        <end position="231"/>
    </location>
</feature>
<dbReference type="SUPFAM" id="SSF109604">
    <property type="entry name" value="HD-domain/PDEase-like"/>
    <property type="match status" value="1"/>
</dbReference>
<gene>
    <name evidence="4" type="ORF">JR050_15885</name>
</gene>
<dbReference type="EMBL" id="JAFELM010000039">
    <property type="protein sequence ID" value="MBM6619149.1"/>
    <property type="molecule type" value="Genomic_DNA"/>
</dbReference>
<proteinExistence type="predicted"/>
<accession>A0ABS2DKX6</accession>
<dbReference type="NCBIfam" id="TIGR00277">
    <property type="entry name" value="HDIG"/>
    <property type="match status" value="1"/>
</dbReference>
<dbReference type="SMART" id="SM00471">
    <property type="entry name" value="HDc"/>
    <property type="match status" value="1"/>
</dbReference>
<keyword evidence="5" id="KW-1185">Reference proteome</keyword>
<feature type="transmembrane region" description="Helical" evidence="1">
    <location>
        <begin position="106"/>
        <end position="126"/>
    </location>
</feature>
<dbReference type="NCBIfam" id="TIGR00254">
    <property type="entry name" value="GGDEF"/>
    <property type="match status" value="1"/>
</dbReference>
<dbReference type="InterPro" id="IPR006675">
    <property type="entry name" value="HDIG_dom"/>
</dbReference>
<evidence type="ECO:0000256" key="1">
    <source>
        <dbReference type="SAM" id="Phobius"/>
    </source>
</evidence>
<keyword evidence="1" id="KW-0472">Membrane</keyword>
<feature type="transmembrane region" description="Helical" evidence="1">
    <location>
        <begin position="6"/>
        <end position="24"/>
    </location>
</feature>
<keyword evidence="1" id="KW-0812">Transmembrane</keyword>
<dbReference type="CDD" id="cd00077">
    <property type="entry name" value="HDc"/>
    <property type="match status" value="1"/>
</dbReference>
<sequence>MTTLKLNHIYVAFISILGMTLFIINLDYQVNSLMSWVLIYTLTGAVILLNHFIIVLIPSGNGLSMDSSIYLACIFIFGIEIPLLVLLASSVIYLIVRYKINWWKHFFNFGMYSLTIIASYFTFIYTGGEIGAVDIKNLAPYAISLSVYFLLNVVIIWLFFFFSSPQPLFSAIKGVVNKGILKESIMSYLSTLMLSLVLTILMSVELFFGLFLYTILSVLLSFAFTKFFNLYKGLEEKASRDFLTSLYNHGYFKLRLEGLMPSVEDRSEPFSVALLDIDDFSRYNDMNGHLQGDVLLKYFGEFLKDRAAKKDYIVARYGGEEFGILMPGTSRSEAFLFLNKLRKKLNDTYIFGAEDLPLECISFSGGIVEYEKGIMDSTELLKKADKALYYAKAQGKNNIQIYNETNDVYQDDLQIFKDVESLEQQLQIFLSKDMYTYQHSKRVFRYAADLSEKLHLTESEKRSLILGALIHDIGKLEIPRDVINKKGALDHHEWEMMKKHVTFGKEIVASTKRYDELLPLIELHHERFDGRGYPYGLAGESIPKLARILCVIDSFDAMTTERPYQATRSFEDAIEELRDCSGKQFDPQFVEPFIEMIEEKYPDRLTDYEDTTANLLS</sequence>
<dbReference type="PROSITE" id="PS51832">
    <property type="entry name" value="HD_GYP"/>
    <property type="match status" value="1"/>
</dbReference>
<dbReference type="InterPro" id="IPR003607">
    <property type="entry name" value="HD/PDEase_dom"/>
</dbReference>
<feature type="domain" description="GGDEF" evidence="2">
    <location>
        <begin position="268"/>
        <end position="404"/>
    </location>
</feature>
<dbReference type="Pfam" id="PF13487">
    <property type="entry name" value="HD_5"/>
    <property type="match status" value="1"/>
</dbReference>
<evidence type="ECO:0000259" key="2">
    <source>
        <dbReference type="PROSITE" id="PS50887"/>
    </source>
</evidence>
<dbReference type="InterPro" id="IPR037522">
    <property type="entry name" value="HD_GYP_dom"/>
</dbReference>
<dbReference type="Proteomes" id="UP001518925">
    <property type="component" value="Unassembled WGS sequence"/>
</dbReference>
<dbReference type="SMART" id="SM00267">
    <property type="entry name" value="GGDEF"/>
    <property type="match status" value="1"/>
</dbReference>
<feature type="transmembrane region" description="Helical" evidence="1">
    <location>
        <begin position="36"/>
        <end position="57"/>
    </location>
</feature>
<dbReference type="PROSITE" id="PS50887">
    <property type="entry name" value="GGDEF"/>
    <property type="match status" value="1"/>
</dbReference>
<dbReference type="Gene3D" id="1.10.3210.10">
    <property type="entry name" value="Hypothetical protein af1432"/>
    <property type="match status" value="1"/>
</dbReference>
<feature type="transmembrane region" description="Helical" evidence="1">
    <location>
        <begin position="69"/>
        <end position="94"/>
    </location>
</feature>
<dbReference type="CDD" id="cd01949">
    <property type="entry name" value="GGDEF"/>
    <property type="match status" value="1"/>
</dbReference>
<protein>
    <submittedName>
        <fullName evidence="4">Diguanylate cyclase</fullName>
    </submittedName>
</protein>
<dbReference type="PANTHER" id="PTHR43155:SF2">
    <property type="entry name" value="CYCLIC DI-GMP PHOSPHODIESTERASE PA4108"/>
    <property type="match status" value="1"/>
</dbReference>
<evidence type="ECO:0000259" key="3">
    <source>
        <dbReference type="PROSITE" id="PS51832"/>
    </source>
</evidence>
<comment type="caution">
    <text evidence="4">The sequence shown here is derived from an EMBL/GenBank/DDBJ whole genome shotgun (WGS) entry which is preliminary data.</text>
</comment>
<feature type="domain" description="HD-GYP" evidence="3">
    <location>
        <begin position="414"/>
        <end position="609"/>
    </location>
</feature>
<dbReference type="Pfam" id="PF00990">
    <property type="entry name" value="GGDEF"/>
    <property type="match status" value="1"/>
</dbReference>
<feature type="transmembrane region" description="Helical" evidence="1">
    <location>
        <begin position="138"/>
        <end position="164"/>
    </location>
</feature>
<evidence type="ECO:0000313" key="5">
    <source>
        <dbReference type="Proteomes" id="UP001518925"/>
    </source>
</evidence>
<dbReference type="InterPro" id="IPR043128">
    <property type="entry name" value="Rev_trsase/Diguanyl_cyclase"/>
</dbReference>
<dbReference type="InterPro" id="IPR000160">
    <property type="entry name" value="GGDEF_dom"/>
</dbReference>
<evidence type="ECO:0000313" key="4">
    <source>
        <dbReference type="EMBL" id="MBM6619149.1"/>
    </source>
</evidence>
<reference evidence="4 5" key="1">
    <citation type="submission" date="2021-02" db="EMBL/GenBank/DDBJ databases">
        <title>Bacillus sp. RD4P76, an endophyte from a halophyte.</title>
        <authorList>
            <person name="Sun J.-Q."/>
        </authorList>
    </citation>
    <scope>NUCLEOTIDE SEQUENCE [LARGE SCALE GENOMIC DNA]</scope>
    <source>
        <strain evidence="4 5">RD4P76</strain>
    </source>
</reference>